<evidence type="ECO:0000313" key="1">
    <source>
        <dbReference type="EMBL" id="QPG69699.1"/>
    </source>
</evidence>
<organism evidence="1 2">
    <name type="scientific">Mycolicibacterium mucogenicum DSM 44124</name>
    <dbReference type="NCBI Taxonomy" id="1226753"/>
    <lineage>
        <taxon>Bacteria</taxon>
        <taxon>Bacillati</taxon>
        <taxon>Actinomycetota</taxon>
        <taxon>Actinomycetes</taxon>
        <taxon>Mycobacteriales</taxon>
        <taxon>Mycobacteriaceae</taxon>
        <taxon>Mycolicibacterium</taxon>
    </lineage>
</organism>
<sequence length="277" mass="31206">MDIHRLTPKRIYDGIRRRQIRSFRVKEKLGLANRPAYAYGMLRAADIASHFGNREVTVCEFGVAQGAGLLNMVELASDITRETGIKFRIFGFDTGEGLSEISGYKDHPEIWSQGDYPMFNKAELTAKLKGRADLLIGDIHDTIGGFISEHLTPAAPLGFISIDVDIYTPTKHALRCLQGASDLYTPAVSVYLDDVSTFFSNRWCGELAAVDEFNVENQLRKIDVDRTLPGHRTDRNRIWFERMYVCHVLDHVARSKADPARRTKTTPGGHIPERVLL</sequence>
<dbReference type="KEGG" id="mmuc:C1S78_001255"/>
<dbReference type="AlphaFoldDB" id="A0A8E4R8A7"/>
<name>A0A8E4R8A7_MYCMU</name>
<dbReference type="EMBL" id="CP062008">
    <property type="protein sequence ID" value="QPG69699.1"/>
    <property type="molecule type" value="Genomic_DNA"/>
</dbReference>
<dbReference type="RefSeq" id="WP_138158284.1">
    <property type="nucleotide sequence ID" value="NZ_ANBS01000071.1"/>
</dbReference>
<dbReference type="InterPro" id="IPR029063">
    <property type="entry name" value="SAM-dependent_MTases_sf"/>
</dbReference>
<evidence type="ECO:0000313" key="2">
    <source>
        <dbReference type="Proteomes" id="UP000309231"/>
    </source>
</evidence>
<protein>
    <recommendedName>
        <fullName evidence="3">Methyltransferase</fullName>
    </recommendedName>
</protein>
<dbReference type="Gene3D" id="3.40.50.150">
    <property type="entry name" value="Vaccinia Virus protein VP39"/>
    <property type="match status" value="1"/>
</dbReference>
<keyword evidence="2" id="KW-1185">Reference proteome</keyword>
<reference evidence="1 2" key="1">
    <citation type="journal article" date="2019" name="BMC Evol. Biol.">
        <title>Comparative genomics of Mycobacterium mucogenicum and Mycobacterium neoaurum clade members emphasizing tRNA and non-coding RNA.</title>
        <authorList>
            <person name="Behra P.R.K."/>
            <person name="Pettersson B.M.F."/>
            <person name="Das S."/>
            <person name="Dasgupta S."/>
            <person name="Kirsebom L.A."/>
        </authorList>
    </citation>
    <scope>NUCLEOTIDE SEQUENCE [LARGE SCALE GENOMIC DNA]</scope>
    <source>
        <strain evidence="1 2">DSM 44124</strain>
    </source>
</reference>
<evidence type="ECO:0008006" key="3">
    <source>
        <dbReference type="Google" id="ProtNLM"/>
    </source>
</evidence>
<dbReference type="GeneID" id="76723508"/>
<accession>A0A8E4R8A7</accession>
<gene>
    <name evidence="1" type="ORF">C1S78_001255</name>
</gene>
<dbReference type="Proteomes" id="UP000309231">
    <property type="component" value="Chromosome"/>
</dbReference>
<reference evidence="1 2" key="2">
    <citation type="journal article" date="2019" name="Sci. Rep.">
        <title>Insight into the biology of Mycobacterium mucogenicum and Mycobacterium neoaurum clade members.</title>
        <authorList>
            <person name="Behra P.R.K."/>
            <person name="Pettersson B.M.F."/>
            <person name="Ramesh M."/>
            <person name="Dasgupta S."/>
            <person name="Kirsebom L.A."/>
        </authorList>
    </citation>
    <scope>NUCLEOTIDE SEQUENCE [LARGE SCALE GENOMIC DNA]</scope>
    <source>
        <strain evidence="1 2">DSM 44124</strain>
    </source>
</reference>
<proteinExistence type="predicted"/>